<proteinExistence type="predicted"/>
<evidence type="ECO:0000259" key="8">
    <source>
        <dbReference type="PROSITE" id="PS50850"/>
    </source>
</evidence>
<keyword evidence="10" id="KW-1185">Reference proteome</keyword>
<dbReference type="HOGENOM" id="CLU_000960_3_0_12"/>
<dbReference type="Pfam" id="PF07690">
    <property type="entry name" value="MFS_1"/>
    <property type="match status" value="1"/>
</dbReference>
<dbReference type="InterPro" id="IPR011701">
    <property type="entry name" value="MFS"/>
</dbReference>
<dbReference type="PRINTS" id="PR01036">
    <property type="entry name" value="TCRTETB"/>
</dbReference>
<feature type="domain" description="Major facilitator superfamily (MFS) profile" evidence="8">
    <location>
        <begin position="18"/>
        <end position="447"/>
    </location>
</feature>
<feature type="transmembrane region" description="Helical" evidence="7">
    <location>
        <begin position="392"/>
        <end position="412"/>
    </location>
</feature>
<dbReference type="EMBL" id="CP002959">
    <property type="protein sequence ID" value="AFM13756.1"/>
    <property type="molecule type" value="Genomic_DNA"/>
</dbReference>
<feature type="transmembrane region" description="Helical" evidence="7">
    <location>
        <begin position="56"/>
        <end position="72"/>
    </location>
</feature>
<keyword evidence="5 7" id="KW-1133">Transmembrane helix</keyword>
<dbReference type="GO" id="GO:0005886">
    <property type="term" value="C:plasma membrane"/>
    <property type="evidence" value="ECO:0007669"/>
    <property type="project" value="UniProtKB-SubCell"/>
</dbReference>
<evidence type="ECO:0000256" key="4">
    <source>
        <dbReference type="ARBA" id="ARBA00022692"/>
    </source>
</evidence>
<dbReference type="OrthoDB" id="9816041at2"/>
<dbReference type="AlphaFoldDB" id="I4B8Z9"/>
<dbReference type="STRING" id="869212.Turpa_3117"/>
<feature type="transmembrane region" description="Helical" evidence="7">
    <location>
        <begin position="17"/>
        <end position="36"/>
    </location>
</feature>
<evidence type="ECO:0000313" key="9">
    <source>
        <dbReference type="EMBL" id="AFM13756.1"/>
    </source>
</evidence>
<comment type="subcellular location">
    <subcellularLocation>
        <location evidence="1">Cell membrane</location>
        <topology evidence="1">Multi-pass membrane protein</topology>
    </subcellularLocation>
</comment>
<name>I4B8Z9_TURPD</name>
<feature type="transmembrane region" description="Helical" evidence="7">
    <location>
        <begin position="293"/>
        <end position="313"/>
    </location>
</feature>
<keyword evidence="3" id="KW-1003">Cell membrane</keyword>
<evidence type="ECO:0000256" key="3">
    <source>
        <dbReference type="ARBA" id="ARBA00022475"/>
    </source>
</evidence>
<dbReference type="Proteomes" id="UP000006048">
    <property type="component" value="Chromosome"/>
</dbReference>
<evidence type="ECO:0000313" key="10">
    <source>
        <dbReference type="Proteomes" id="UP000006048"/>
    </source>
</evidence>
<evidence type="ECO:0000256" key="2">
    <source>
        <dbReference type="ARBA" id="ARBA00022448"/>
    </source>
</evidence>
<keyword evidence="4 7" id="KW-0812">Transmembrane</keyword>
<sequence>MQGVTDTEKPVSRREKLMVLFMGVAVVLVIMNTMMFNLALPKVALEFQLNAAETSWIVTAYSIMFAIASITYSRLADFIPIRRLFLIGLSSLGVAAIAGFFIHDFYILIGVRVLQASGAGSIPGLALVFISRHIPLARRGRAMARVMAAVGLGLGLGPVVGGAIVEYAGWHYLFLLTASALLLVPVFAVLVPQEEVRHGTFDVIGAVFAATGITALLMALTQKSIPALLGGSISVLLFVWRIRSAREPFVLPTLFTNRNYLKLAAVGVAAYIVSFALLFIMPQMLVKLHGLSAIHAGLAIFPGSIMAMLVSPVTGKTIDRRGNTGILRLLPWLMAAGTLLLALFAKDGYLYLSLAYILVSVAFTFITSAVSNEMSRLLVPAQIGSGLGLFQLMQFFSGAFGVALSATALVWQRDLPQAESYSNIYFGMTFIVLLSVVSASDYLKSKNRSED</sequence>
<feature type="transmembrane region" description="Helical" evidence="7">
    <location>
        <begin position="203"/>
        <end position="219"/>
    </location>
</feature>
<dbReference type="Gene3D" id="1.20.1250.20">
    <property type="entry name" value="MFS general substrate transporter like domains"/>
    <property type="match status" value="1"/>
</dbReference>
<gene>
    <name evidence="9" type="ordered locus">Turpa_3117</name>
</gene>
<feature type="transmembrane region" description="Helical" evidence="7">
    <location>
        <begin position="350"/>
        <end position="371"/>
    </location>
</feature>
<dbReference type="InterPro" id="IPR036259">
    <property type="entry name" value="MFS_trans_sf"/>
</dbReference>
<feature type="transmembrane region" description="Helical" evidence="7">
    <location>
        <begin position="109"/>
        <end position="130"/>
    </location>
</feature>
<dbReference type="Gene3D" id="1.20.1720.10">
    <property type="entry name" value="Multidrug resistance protein D"/>
    <property type="match status" value="1"/>
</dbReference>
<feature type="transmembrane region" description="Helical" evidence="7">
    <location>
        <begin position="424"/>
        <end position="443"/>
    </location>
</feature>
<evidence type="ECO:0000256" key="1">
    <source>
        <dbReference type="ARBA" id="ARBA00004651"/>
    </source>
</evidence>
<feature type="transmembrane region" description="Helical" evidence="7">
    <location>
        <begin position="325"/>
        <end position="344"/>
    </location>
</feature>
<reference evidence="9 10" key="1">
    <citation type="submission" date="2012-06" db="EMBL/GenBank/DDBJ databases">
        <title>The complete chromosome of genome of Turneriella parva DSM 21527.</title>
        <authorList>
            <consortium name="US DOE Joint Genome Institute (JGI-PGF)"/>
            <person name="Lucas S."/>
            <person name="Han J."/>
            <person name="Lapidus A."/>
            <person name="Bruce D."/>
            <person name="Goodwin L."/>
            <person name="Pitluck S."/>
            <person name="Peters L."/>
            <person name="Kyrpides N."/>
            <person name="Mavromatis K."/>
            <person name="Ivanova N."/>
            <person name="Mikhailova N."/>
            <person name="Chertkov O."/>
            <person name="Detter J.C."/>
            <person name="Tapia R."/>
            <person name="Han C."/>
            <person name="Land M."/>
            <person name="Hauser L."/>
            <person name="Markowitz V."/>
            <person name="Cheng J.-F."/>
            <person name="Hugenholtz P."/>
            <person name="Woyke T."/>
            <person name="Wu D."/>
            <person name="Gronow S."/>
            <person name="Wellnitz S."/>
            <person name="Brambilla E."/>
            <person name="Klenk H.-P."/>
            <person name="Eisen J.A."/>
        </authorList>
    </citation>
    <scope>NUCLEOTIDE SEQUENCE [LARGE SCALE GENOMIC DNA]</scope>
    <source>
        <strain evidence="10">ATCC BAA-1111 / DSM 21527 / NCTC 11395 / H</strain>
    </source>
</reference>
<feature type="transmembrane region" description="Helical" evidence="7">
    <location>
        <begin position="142"/>
        <end position="164"/>
    </location>
</feature>
<protein>
    <submittedName>
        <fullName evidence="9">Major facilitator superfamily MFS_1</fullName>
    </submittedName>
</protein>
<dbReference type="GO" id="GO:0022857">
    <property type="term" value="F:transmembrane transporter activity"/>
    <property type="evidence" value="ECO:0007669"/>
    <property type="project" value="InterPro"/>
</dbReference>
<dbReference type="PATRIC" id="fig|869212.3.peg.3145"/>
<organism evidence="9 10">
    <name type="scientific">Turneriella parva (strain ATCC BAA-1111 / DSM 21527 / NCTC 11395 / H)</name>
    <name type="common">Leptospira parva</name>
    <dbReference type="NCBI Taxonomy" id="869212"/>
    <lineage>
        <taxon>Bacteria</taxon>
        <taxon>Pseudomonadati</taxon>
        <taxon>Spirochaetota</taxon>
        <taxon>Spirochaetia</taxon>
        <taxon>Leptospirales</taxon>
        <taxon>Leptospiraceae</taxon>
        <taxon>Turneriella</taxon>
    </lineage>
</organism>
<keyword evidence="6 7" id="KW-0472">Membrane</keyword>
<feature type="transmembrane region" description="Helical" evidence="7">
    <location>
        <begin position="170"/>
        <end position="191"/>
    </location>
</feature>
<evidence type="ECO:0000256" key="6">
    <source>
        <dbReference type="ARBA" id="ARBA00023136"/>
    </source>
</evidence>
<accession>I4B8Z9</accession>
<feature type="transmembrane region" description="Helical" evidence="7">
    <location>
        <begin position="263"/>
        <end position="281"/>
    </location>
</feature>
<evidence type="ECO:0000256" key="7">
    <source>
        <dbReference type="SAM" id="Phobius"/>
    </source>
</evidence>
<dbReference type="PANTHER" id="PTHR42718:SF46">
    <property type="entry name" value="BLR6921 PROTEIN"/>
    <property type="match status" value="1"/>
</dbReference>
<dbReference type="PANTHER" id="PTHR42718">
    <property type="entry name" value="MAJOR FACILITATOR SUPERFAMILY MULTIDRUG TRANSPORTER MFSC"/>
    <property type="match status" value="1"/>
</dbReference>
<keyword evidence="2" id="KW-0813">Transport</keyword>
<feature type="transmembrane region" description="Helical" evidence="7">
    <location>
        <begin position="225"/>
        <end position="242"/>
    </location>
</feature>
<dbReference type="KEGG" id="tpx:Turpa_3117"/>
<dbReference type="PROSITE" id="PS50850">
    <property type="entry name" value="MFS"/>
    <property type="match status" value="1"/>
</dbReference>
<dbReference type="InterPro" id="IPR020846">
    <property type="entry name" value="MFS_dom"/>
</dbReference>
<dbReference type="RefSeq" id="WP_014804256.1">
    <property type="nucleotide sequence ID" value="NC_018020.1"/>
</dbReference>
<dbReference type="SUPFAM" id="SSF103473">
    <property type="entry name" value="MFS general substrate transporter"/>
    <property type="match status" value="1"/>
</dbReference>
<feature type="transmembrane region" description="Helical" evidence="7">
    <location>
        <begin position="84"/>
        <end position="103"/>
    </location>
</feature>
<evidence type="ECO:0000256" key="5">
    <source>
        <dbReference type="ARBA" id="ARBA00022989"/>
    </source>
</evidence>